<evidence type="ECO:0000313" key="2">
    <source>
        <dbReference type="Proteomes" id="UP000799779"/>
    </source>
</evidence>
<dbReference type="EMBL" id="ML977572">
    <property type="protein sequence ID" value="KAF2003523.1"/>
    <property type="molecule type" value="Genomic_DNA"/>
</dbReference>
<dbReference type="Proteomes" id="UP000799779">
    <property type="component" value="Unassembled WGS sequence"/>
</dbReference>
<feature type="non-terminal residue" evidence="1">
    <location>
        <position position="1"/>
    </location>
</feature>
<dbReference type="AlphaFoldDB" id="A0A6A5WNR9"/>
<protein>
    <submittedName>
        <fullName evidence="1">Uncharacterized protein</fullName>
    </submittedName>
</protein>
<sequence>ATALEARHAAGLSEEQWRTFMIISRETAQVIVTAHPEWTWPHVPFPEKERARAEVNARLVEEGIPEVESDVFRWRMAQALGCIRQ</sequence>
<proteinExistence type="predicted"/>
<organism evidence="1 2">
    <name type="scientific">Amniculicola lignicola CBS 123094</name>
    <dbReference type="NCBI Taxonomy" id="1392246"/>
    <lineage>
        <taxon>Eukaryota</taxon>
        <taxon>Fungi</taxon>
        <taxon>Dikarya</taxon>
        <taxon>Ascomycota</taxon>
        <taxon>Pezizomycotina</taxon>
        <taxon>Dothideomycetes</taxon>
        <taxon>Pleosporomycetidae</taxon>
        <taxon>Pleosporales</taxon>
        <taxon>Amniculicolaceae</taxon>
        <taxon>Amniculicola</taxon>
    </lineage>
</organism>
<keyword evidence="2" id="KW-1185">Reference proteome</keyword>
<gene>
    <name evidence="1" type="ORF">P154DRAFT_388610</name>
</gene>
<evidence type="ECO:0000313" key="1">
    <source>
        <dbReference type="EMBL" id="KAF2003523.1"/>
    </source>
</evidence>
<feature type="non-terminal residue" evidence="1">
    <location>
        <position position="85"/>
    </location>
</feature>
<accession>A0A6A5WNR9</accession>
<dbReference type="OrthoDB" id="3796731at2759"/>
<name>A0A6A5WNR9_9PLEO</name>
<reference evidence="1" key="1">
    <citation type="journal article" date="2020" name="Stud. Mycol.">
        <title>101 Dothideomycetes genomes: a test case for predicting lifestyles and emergence of pathogens.</title>
        <authorList>
            <person name="Haridas S."/>
            <person name="Albert R."/>
            <person name="Binder M."/>
            <person name="Bloem J."/>
            <person name="Labutti K."/>
            <person name="Salamov A."/>
            <person name="Andreopoulos B."/>
            <person name="Baker S."/>
            <person name="Barry K."/>
            <person name="Bills G."/>
            <person name="Bluhm B."/>
            <person name="Cannon C."/>
            <person name="Castanera R."/>
            <person name="Culley D."/>
            <person name="Daum C."/>
            <person name="Ezra D."/>
            <person name="Gonzalez J."/>
            <person name="Henrissat B."/>
            <person name="Kuo A."/>
            <person name="Liang C."/>
            <person name="Lipzen A."/>
            <person name="Lutzoni F."/>
            <person name="Magnuson J."/>
            <person name="Mondo S."/>
            <person name="Nolan M."/>
            <person name="Ohm R."/>
            <person name="Pangilinan J."/>
            <person name="Park H.-J."/>
            <person name="Ramirez L."/>
            <person name="Alfaro M."/>
            <person name="Sun H."/>
            <person name="Tritt A."/>
            <person name="Yoshinaga Y."/>
            <person name="Zwiers L.-H."/>
            <person name="Turgeon B."/>
            <person name="Goodwin S."/>
            <person name="Spatafora J."/>
            <person name="Crous P."/>
            <person name="Grigoriev I."/>
        </authorList>
    </citation>
    <scope>NUCLEOTIDE SEQUENCE</scope>
    <source>
        <strain evidence="1">CBS 123094</strain>
    </source>
</reference>